<dbReference type="InterPro" id="IPR003593">
    <property type="entry name" value="AAA+_ATPase"/>
</dbReference>
<evidence type="ECO:0000259" key="6">
    <source>
        <dbReference type="PROSITE" id="PS50893"/>
    </source>
</evidence>
<evidence type="ECO:0000313" key="7">
    <source>
        <dbReference type="EMBL" id="EKD25213.1"/>
    </source>
</evidence>
<keyword evidence="2" id="KW-0677">Repeat</keyword>
<dbReference type="GO" id="GO:0016020">
    <property type="term" value="C:membrane"/>
    <property type="evidence" value="ECO:0007669"/>
    <property type="project" value="InterPro"/>
</dbReference>
<dbReference type="GO" id="GO:0055085">
    <property type="term" value="P:transmembrane transport"/>
    <property type="evidence" value="ECO:0007669"/>
    <property type="project" value="InterPro"/>
</dbReference>
<dbReference type="Pfam" id="PF00005">
    <property type="entry name" value="ABC_tran"/>
    <property type="match status" value="2"/>
</dbReference>
<dbReference type="InterPro" id="IPR003439">
    <property type="entry name" value="ABC_transporter-like_ATP-bd"/>
</dbReference>
<protein>
    <recommendedName>
        <fullName evidence="6">ABC transporter domain-containing protein</fullName>
    </recommendedName>
</protein>
<dbReference type="PROSITE" id="PS50893">
    <property type="entry name" value="ABC_TRANSPORTER_2"/>
    <property type="match status" value="1"/>
</dbReference>
<evidence type="ECO:0000256" key="3">
    <source>
        <dbReference type="ARBA" id="ARBA00022741"/>
    </source>
</evidence>
<dbReference type="EMBL" id="AMFJ01036109">
    <property type="protein sequence ID" value="EKD25213.1"/>
    <property type="molecule type" value="Genomic_DNA"/>
</dbReference>
<dbReference type="InterPro" id="IPR050611">
    <property type="entry name" value="ABCF"/>
</dbReference>
<comment type="caution">
    <text evidence="7">The sequence shown here is derived from an EMBL/GenBank/DDBJ whole genome shotgun (WGS) entry which is preliminary data.</text>
</comment>
<feature type="coiled-coil region" evidence="5">
    <location>
        <begin position="218"/>
        <end position="280"/>
    </location>
</feature>
<reference evidence="7" key="1">
    <citation type="journal article" date="2012" name="Science">
        <title>Fermentation, hydrogen, and sulfur metabolism in multiple uncultivated bacterial phyla.</title>
        <authorList>
            <person name="Wrighton K.C."/>
            <person name="Thomas B.C."/>
            <person name="Sharon I."/>
            <person name="Miller C.S."/>
            <person name="Castelle C.J."/>
            <person name="VerBerkmoes N.C."/>
            <person name="Wilkins M.J."/>
            <person name="Hettich R.L."/>
            <person name="Lipton M.S."/>
            <person name="Williams K.H."/>
            <person name="Long P.E."/>
            <person name="Banfield J.F."/>
        </authorList>
    </citation>
    <scope>NUCLEOTIDE SEQUENCE [LARGE SCALE GENOMIC DNA]</scope>
</reference>
<evidence type="ECO:0000256" key="5">
    <source>
        <dbReference type="SAM" id="Coils"/>
    </source>
</evidence>
<dbReference type="SMART" id="SM00382">
    <property type="entry name" value="AAA"/>
    <property type="match status" value="2"/>
</dbReference>
<evidence type="ECO:0000256" key="4">
    <source>
        <dbReference type="ARBA" id="ARBA00022840"/>
    </source>
</evidence>
<dbReference type="SUPFAM" id="SSF52540">
    <property type="entry name" value="P-loop containing nucleoside triphosphate hydrolases"/>
    <property type="match status" value="2"/>
</dbReference>
<dbReference type="PANTHER" id="PTHR19211:SF14">
    <property type="entry name" value="ATP-BINDING CASSETTE SUB-FAMILY F MEMBER 1"/>
    <property type="match status" value="1"/>
</dbReference>
<dbReference type="PANTHER" id="PTHR19211">
    <property type="entry name" value="ATP-BINDING TRANSPORT PROTEIN-RELATED"/>
    <property type="match status" value="1"/>
</dbReference>
<dbReference type="Gene3D" id="3.40.50.300">
    <property type="entry name" value="P-loop containing nucleotide triphosphate hydrolases"/>
    <property type="match status" value="2"/>
</dbReference>
<dbReference type="InterPro" id="IPR015856">
    <property type="entry name" value="ABC_transpr_CbiO/EcfA_su"/>
</dbReference>
<organism evidence="7">
    <name type="scientific">uncultured bacterium</name>
    <name type="common">gcode 4</name>
    <dbReference type="NCBI Taxonomy" id="1234023"/>
    <lineage>
        <taxon>Bacteria</taxon>
        <taxon>environmental samples</taxon>
    </lineage>
</organism>
<evidence type="ECO:0000256" key="1">
    <source>
        <dbReference type="ARBA" id="ARBA00022448"/>
    </source>
</evidence>
<sequence length="522" mass="60558">MAGNQNPIILRFDSVSFAYNDGRHPILVESDFSIRENTKITIMGQNGAGKTTIFKMITGELKPQEGKINIVNGKTIAVSRQVMLKEHLHLSIKEFFETAFTEKDYQLDKKITEILKVVNFNAPLNKPIKDFSGGQQARLLLAYALIQHPDILLLDEPTNNLDGNGINDLIMFLLSYDKTVVVISHDADFLNLFTDWVLYLNKDRHQVEQYWWDYYDVVEQIAAQIEKDQMQNARAEKKIIDAKEKINFFANKGGKMRKLASKMRDEVADAEENKVEVRKDDKTITVFSIPFENYVGPIVTINKIWLMNAEHEIEIHKYPLTIKKWERYIFVGPNGIGKSTLLKRLMMIHEHKAEIMKEYNAIIEDKTKDIMIKEPDTTHPEEDIAMIHNKVKVWYYSQDFDTLDMSMNVRDALEAIAAEGTSDQDIFRVAAQFLLTKEVLRNTIGSLSEWQKWLLCYARFVLQKPHLLILDEPTNHINFRHLPVIAQSLNKYEWAMLMVSHDKWFTDQLENLHAIDLGKLLK</sequence>
<keyword evidence="4" id="KW-0067">ATP-binding</keyword>
<gene>
    <name evidence="7" type="ORF">ACD_80C00102G0005</name>
</gene>
<dbReference type="GO" id="GO:0005524">
    <property type="term" value="F:ATP binding"/>
    <property type="evidence" value="ECO:0007669"/>
    <property type="project" value="UniProtKB-KW"/>
</dbReference>
<dbReference type="AlphaFoldDB" id="K1XY03"/>
<dbReference type="GO" id="GO:0016887">
    <property type="term" value="F:ATP hydrolysis activity"/>
    <property type="evidence" value="ECO:0007669"/>
    <property type="project" value="InterPro"/>
</dbReference>
<name>K1XY03_9BACT</name>
<keyword evidence="1" id="KW-0813">Transport</keyword>
<dbReference type="InterPro" id="IPR027417">
    <property type="entry name" value="P-loop_NTPase"/>
</dbReference>
<feature type="domain" description="ABC transporter" evidence="6">
    <location>
        <begin position="10"/>
        <end position="227"/>
    </location>
</feature>
<proteinExistence type="predicted"/>
<dbReference type="CDD" id="cd03225">
    <property type="entry name" value="ABC_cobalt_CbiO_domain1"/>
    <property type="match status" value="1"/>
</dbReference>
<keyword evidence="5" id="KW-0175">Coiled coil</keyword>
<keyword evidence="3" id="KW-0547">Nucleotide-binding</keyword>
<accession>K1XY03</accession>
<evidence type="ECO:0000256" key="2">
    <source>
        <dbReference type="ARBA" id="ARBA00022737"/>
    </source>
</evidence>